<keyword evidence="8" id="KW-1185">Reference proteome</keyword>
<dbReference type="InterPro" id="IPR002178">
    <property type="entry name" value="PTS_EIIA_type-2_dom"/>
</dbReference>
<dbReference type="PROSITE" id="PS51094">
    <property type="entry name" value="PTS_EIIA_TYPE_2"/>
    <property type="match status" value="1"/>
</dbReference>
<evidence type="ECO:0000313" key="8">
    <source>
        <dbReference type="Proteomes" id="UP001596282"/>
    </source>
</evidence>
<dbReference type="InterPro" id="IPR011608">
    <property type="entry name" value="PRD"/>
</dbReference>
<evidence type="ECO:0000259" key="5">
    <source>
        <dbReference type="PROSITE" id="PS51099"/>
    </source>
</evidence>
<dbReference type="CDD" id="cd00211">
    <property type="entry name" value="PTS_IIA_fru"/>
    <property type="match status" value="1"/>
</dbReference>
<dbReference type="PANTHER" id="PTHR30185:SF18">
    <property type="entry name" value="TRANSCRIPTIONAL REGULATOR MTLR"/>
    <property type="match status" value="1"/>
</dbReference>
<dbReference type="Gene3D" id="3.40.930.10">
    <property type="entry name" value="Mannitol-specific EII, Chain A"/>
    <property type="match status" value="1"/>
</dbReference>
<sequence>MTKRTDRIIHILLLRPNGMTIHELSENFNVSDRTIRNEINTINSILRRSGLSDIYQNRGFIRLNHAKDDLMKIRELRLSGDDADYYTPKERFVIILFDILTAHQPIFVYQEQDKLRVSKSTIDEDMRMLRKFLSRYALQVMTSVKTGIYIQGSERLIRTMLVDVITQYGDLSRLINLDASYQDTIAQSIQSFMPMSLIKKVRLTYIDKIHEVGVNGNAANDYQLILHSCIWVRRLLMSNQIAAESHDNWQPDEGKIKAYITQTIKKFELEHVAEDEFRYIYFVLNSFNSTFASTTSGWIETQLLTTQLVTYMEEKLELPFSSQEDLYEGLYNHLTSLVYRMHEQIQSYNPLKSIIKSSYADIYQCVFKFMTTYFQEQDITISDDEICYITVYFGTAKMQIERDQELKYRVAVICNYGLATGHLLAAELEHKFNIEVLAVLSMSDIQVLAKLSIDFVIKTIQVDTGQIPSIKLPPIPQESDYLVLKNYLNKNKAAKRAGQINSTNLFDDVLTCVADVYQHIDADLIKSLSVVFKSHHLIVNEKEVQPMLADLLTDDRIQLRKSVSDWKEAIQLAAQPLIEDQVINEQYVHAMLESVVKFGPYIVIGPGLALAHARPEDGAKKLGVSVLTLATPVKFGNKDNDPVSLVFCLSAINNYSHLNVMKAIVRLVADPNKITELSQIDELEAFKQTLFQQELQRK</sequence>
<feature type="domain" description="PTS EIIB type-2" evidence="5">
    <location>
        <begin position="408"/>
        <end position="496"/>
    </location>
</feature>
<dbReference type="InterPro" id="IPR013196">
    <property type="entry name" value="HTH_11"/>
</dbReference>
<dbReference type="InterPro" id="IPR016152">
    <property type="entry name" value="PTrfase/Anion_transptr"/>
</dbReference>
<dbReference type="CDD" id="cd05568">
    <property type="entry name" value="PTS_IIB_bgl_like"/>
    <property type="match status" value="1"/>
</dbReference>
<evidence type="ECO:0000256" key="1">
    <source>
        <dbReference type="ARBA" id="ARBA00022737"/>
    </source>
</evidence>
<dbReference type="InterPro" id="IPR036634">
    <property type="entry name" value="PRD_sf"/>
</dbReference>
<dbReference type="Pfam" id="PF00359">
    <property type="entry name" value="PTS_EIIA_2"/>
    <property type="match status" value="1"/>
</dbReference>
<dbReference type="Pfam" id="PF00874">
    <property type="entry name" value="PRD"/>
    <property type="match status" value="1"/>
</dbReference>
<organism evidence="7 8">
    <name type="scientific">Lactiplantibacillus daowaiensis</name>
    <dbReference type="NCBI Taxonomy" id="2559918"/>
    <lineage>
        <taxon>Bacteria</taxon>
        <taxon>Bacillati</taxon>
        <taxon>Bacillota</taxon>
        <taxon>Bacilli</taxon>
        <taxon>Lactobacillales</taxon>
        <taxon>Lactobacillaceae</taxon>
        <taxon>Lactiplantibacillus</taxon>
    </lineage>
</organism>
<dbReference type="SUPFAM" id="SSF55804">
    <property type="entry name" value="Phoshotransferase/anion transport protein"/>
    <property type="match status" value="1"/>
</dbReference>
<keyword evidence="3" id="KW-0804">Transcription</keyword>
<dbReference type="PROSITE" id="PS51099">
    <property type="entry name" value="PTS_EIIB_TYPE_2"/>
    <property type="match status" value="1"/>
</dbReference>
<gene>
    <name evidence="7" type="ORF">ACFP5Y_05025</name>
</gene>
<dbReference type="Gene3D" id="1.10.1790.10">
    <property type="entry name" value="PRD domain"/>
    <property type="match status" value="1"/>
</dbReference>
<evidence type="ECO:0000313" key="7">
    <source>
        <dbReference type="EMBL" id="MFC6180583.1"/>
    </source>
</evidence>
<dbReference type="Pfam" id="PF08279">
    <property type="entry name" value="HTH_11"/>
    <property type="match status" value="1"/>
</dbReference>
<evidence type="ECO:0000259" key="4">
    <source>
        <dbReference type="PROSITE" id="PS51094"/>
    </source>
</evidence>
<evidence type="ECO:0000256" key="2">
    <source>
        <dbReference type="ARBA" id="ARBA00023015"/>
    </source>
</evidence>
<dbReference type="SUPFAM" id="SSF63520">
    <property type="entry name" value="PTS-regulatory domain, PRD"/>
    <property type="match status" value="1"/>
</dbReference>
<dbReference type="EMBL" id="JBHSSC010000014">
    <property type="protein sequence ID" value="MFC6180583.1"/>
    <property type="molecule type" value="Genomic_DNA"/>
</dbReference>
<keyword evidence="1" id="KW-0677">Repeat</keyword>
<dbReference type="InterPro" id="IPR050661">
    <property type="entry name" value="BglG_antiterminators"/>
</dbReference>
<proteinExistence type="predicted"/>
<feature type="domain" description="PRD" evidence="6">
    <location>
        <begin position="296"/>
        <end position="403"/>
    </location>
</feature>
<dbReference type="PANTHER" id="PTHR30185">
    <property type="entry name" value="CRYPTIC BETA-GLUCOSIDE BGL OPERON ANTITERMINATOR"/>
    <property type="match status" value="1"/>
</dbReference>
<dbReference type="Gene3D" id="1.10.10.10">
    <property type="entry name" value="Winged helix-like DNA-binding domain superfamily/Winged helix DNA-binding domain"/>
    <property type="match status" value="1"/>
</dbReference>
<accession>A0ABW1RYL7</accession>
<dbReference type="InterPro" id="IPR036388">
    <property type="entry name" value="WH-like_DNA-bd_sf"/>
</dbReference>
<comment type="caution">
    <text evidence="7">The sequence shown here is derived from an EMBL/GenBank/DDBJ whole genome shotgun (WGS) entry which is preliminary data.</text>
</comment>
<dbReference type="Proteomes" id="UP001596282">
    <property type="component" value="Unassembled WGS sequence"/>
</dbReference>
<dbReference type="InterPro" id="IPR013011">
    <property type="entry name" value="PTS_EIIB_2"/>
</dbReference>
<name>A0ABW1RYL7_9LACO</name>
<dbReference type="PROSITE" id="PS51372">
    <property type="entry name" value="PRD_2"/>
    <property type="match status" value="1"/>
</dbReference>
<feature type="domain" description="PTS EIIA type-2" evidence="4">
    <location>
        <begin position="550"/>
        <end position="693"/>
    </location>
</feature>
<protein>
    <submittedName>
        <fullName evidence="7">BglG family transcription antiterminator</fullName>
    </submittedName>
</protein>
<reference evidence="8" key="1">
    <citation type="journal article" date="2019" name="Int. J. Syst. Evol. Microbiol.">
        <title>The Global Catalogue of Microorganisms (GCM) 10K type strain sequencing project: providing services to taxonomists for standard genome sequencing and annotation.</title>
        <authorList>
            <consortium name="The Broad Institute Genomics Platform"/>
            <consortium name="The Broad Institute Genome Sequencing Center for Infectious Disease"/>
            <person name="Wu L."/>
            <person name="Ma J."/>
        </authorList>
    </citation>
    <scope>NUCLEOTIDE SEQUENCE [LARGE SCALE GENOMIC DNA]</scope>
    <source>
        <strain evidence="8">CCM 8933</strain>
    </source>
</reference>
<evidence type="ECO:0000259" key="6">
    <source>
        <dbReference type="PROSITE" id="PS51372"/>
    </source>
</evidence>
<keyword evidence="2" id="KW-0805">Transcription regulation</keyword>
<dbReference type="RefSeq" id="WP_137628454.1">
    <property type="nucleotide sequence ID" value="NZ_BJDJ01000009.1"/>
</dbReference>
<evidence type="ECO:0000256" key="3">
    <source>
        <dbReference type="ARBA" id="ARBA00023163"/>
    </source>
</evidence>